<proteinExistence type="predicted"/>
<keyword evidence="1" id="KW-1133">Transmembrane helix</keyword>
<organism evidence="2 3">
    <name type="scientific">Novosphingobium chloroacetimidivorans</name>
    <dbReference type="NCBI Taxonomy" id="1428314"/>
    <lineage>
        <taxon>Bacteria</taxon>
        <taxon>Pseudomonadati</taxon>
        <taxon>Pseudomonadota</taxon>
        <taxon>Alphaproteobacteria</taxon>
        <taxon>Sphingomonadales</taxon>
        <taxon>Sphingomonadaceae</taxon>
        <taxon>Novosphingobium</taxon>
    </lineage>
</organism>
<dbReference type="AlphaFoldDB" id="A0A7W7KDM4"/>
<comment type="caution">
    <text evidence="2">The sequence shown here is derived from an EMBL/GenBank/DDBJ whole genome shotgun (WGS) entry which is preliminary data.</text>
</comment>
<evidence type="ECO:0000313" key="2">
    <source>
        <dbReference type="EMBL" id="MBB4860892.1"/>
    </source>
</evidence>
<dbReference type="EMBL" id="JACHLR010000036">
    <property type="protein sequence ID" value="MBB4860892.1"/>
    <property type="molecule type" value="Genomic_DNA"/>
</dbReference>
<evidence type="ECO:0000256" key="1">
    <source>
        <dbReference type="SAM" id="Phobius"/>
    </source>
</evidence>
<feature type="transmembrane region" description="Helical" evidence="1">
    <location>
        <begin position="348"/>
        <end position="369"/>
    </location>
</feature>
<keyword evidence="1" id="KW-0472">Membrane</keyword>
<feature type="transmembrane region" description="Helical" evidence="1">
    <location>
        <begin position="177"/>
        <end position="205"/>
    </location>
</feature>
<sequence length="511" mass="55678">MTALAGPHGMVFARRVGLPIAWREFAILAAVFVIQIPLVLNSDLGWLLTVCEKMLAGGRLGIDAIELNPPLSVLMYMPAAYLGSVLPVPAHVFVVAMVLVLAWCSTRLTLAALHPILADDTARRCATQVILTALALVPGATFAQREHVAVLGLVPLVAFAASFAMGDTQTRALSLRILVGLCAGFAMCIKPHFALPAALSLLWAAYRQRSIKLLFDITCWVAGAMVVGYYVAALIAYPAYFSVYPRWAALTYLPVRKPLSFLLFGPDVLCALAGLLWMLHITCGRERTRWGDGAPWLLAALGGFLSYVIQGKGFGYMRLPAATFALLGPLLTPAFLTGRLPPADQRKVLLAGLALVIWLVPSPNSFIVLQEPIRAAAPAHPRILMVSDNVGLGEPLVRKLNGEWASAAGSQLLSGGAEMQLERGGLSATDHQLAEEIITMERTRLREDLKRRRPDVLLIDSKRFGWPFDWNAWARADPAIAHELDNNYRFLTRRKGVAIWVRQGRVGASRS</sequence>
<keyword evidence="3" id="KW-1185">Reference proteome</keyword>
<accession>A0A7W7KDM4</accession>
<name>A0A7W7KDM4_9SPHN</name>
<gene>
    <name evidence="2" type="ORF">HNO88_004238</name>
</gene>
<dbReference type="Proteomes" id="UP000555448">
    <property type="component" value="Unassembled WGS sequence"/>
</dbReference>
<feature type="transmembrane region" description="Helical" evidence="1">
    <location>
        <begin position="79"/>
        <end position="104"/>
    </location>
</feature>
<feature type="transmembrane region" description="Helical" evidence="1">
    <location>
        <begin position="293"/>
        <end position="310"/>
    </location>
</feature>
<feature type="transmembrane region" description="Helical" evidence="1">
    <location>
        <begin position="20"/>
        <end position="40"/>
    </location>
</feature>
<feature type="transmembrane region" description="Helical" evidence="1">
    <location>
        <begin position="316"/>
        <end position="336"/>
    </location>
</feature>
<feature type="transmembrane region" description="Helical" evidence="1">
    <location>
        <begin position="148"/>
        <end position="165"/>
    </location>
</feature>
<feature type="transmembrane region" description="Helical" evidence="1">
    <location>
        <begin position="261"/>
        <end position="281"/>
    </location>
</feature>
<feature type="transmembrane region" description="Helical" evidence="1">
    <location>
        <begin position="217"/>
        <end position="241"/>
    </location>
</feature>
<protein>
    <recommendedName>
        <fullName evidence="4">Glycosyltransferase RgtA/B/C/D-like domain-containing protein</fullName>
    </recommendedName>
</protein>
<keyword evidence="1" id="KW-0812">Transmembrane</keyword>
<evidence type="ECO:0000313" key="3">
    <source>
        <dbReference type="Proteomes" id="UP000555448"/>
    </source>
</evidence>
<reference evidence="2 3" key="1">
    <citation type="submission" date="2020-08" db="EMBL/GenBank/DDBJ databases">
        <title>Functional genomics of gut bacteria from endangered species of beetles.</title>
        <authorList>
            <person name="Carlos-Shanley C."/>
        </authorList>
    </citation>
    <scope>NUCLEOTIDE SEQUENCE [LARGE SCALE GENOMIC DNA]</scope>
    <source>
        <strain evidence="2 3">S00245</strain>
    </source>
</reference>
<dbReference type="RefSeq" id="WP_184250414.1">
    <property type="nucleotide sequence ID" value="NZ_JACHLR010000036.1"/>
</dbReference>
<evidence type="ECO:0008006" key="4">
    <source>
        <dbReference type="Google" id="ProtNLM"/>
    </source>
</evidence>